<evidence type="ECO:0000259" key="3">
    <source>
        <dbReference type="Pfam" id="PF00656"/>
    </source>
</evidence>
<dbReference type="InterPro" id="IPR011600">
    <property type="entry name" value="Pept_C14_caspase"/>
</dbReference>
<reference evidence="4" key="1">
    <citation type="submission" date="2023-11" db="EMBL/GenBank/DDBJ databases">
        <authorList>
            <person name="De Vega J J."/>
            <person name="De Vega J J."/>
        </authorList>
    </citation>
    <scope>NUCLEOTIDE SEQUENCE</scope>
</reference>
<dbReference type="Proteomes" id="UP001295794">
    <property type="component" value="Unassembled WGS sequence"/>
</dbReference>
<proteinExistence type="inferred from homology"/>
<dbReference type="AlphaFoldDB" id="A0AAD2GZX7"/>
<sequence length="586" mass="64858">MLPTRSRPLSYTVSGRAAPSPVTTTQPYHVLGQLDNVLPGGLSSLSAAQLDDVLSGAEGALSPLSAPPIGKKWGMLIAIQGFSSRDSPNPMMVPPDEPQVKTEEYSSLPGVHEDAEKLYDVLTTIHGYPSENIIRLMDDGKEGSIVPTHNNILREIRALGMRVRSGDHVCFFYAGHTFQHPNARGTEEDDMDEFLITHDGRSIIDNILYRYLVVPLPKDSFLVAILDSCHSGTLLDIEHTHCNASPGSNLELISFSATTNRIPLRRRTSEITVVSPSRQMSLDKENIPPTHSIDPAHWEPVPRCGSPLSVLSYPGCDGACRSRVREGISVVGHKQAIAANVLCISSCEDSQLTSYSEGTKVTMARCIIDVVASNQDVTVGELPDMVSRTRKQARAEVWDKYRRRFRTPMANRVARITTRIRGKAPKRRHTLPENMPTKDYFVCPGTTRTDPPMSATVELPQKPKTRADSIQVLAEPPTFSKGRIEARTTSRRTSMPLPHRQPRTETRCDNIGCKATHLSAEGDRWLSEIAKMLESVFKALRARHLPPPPADVVLSSKWPLNLQQSLRNWFSAPEHPKVAASPHFDH</sequence>
<dbReference type="GO" id="GO:0005737">
    <property type="term" value="C:cytoplasm"/>
    <property type="evidence" value="ECO:0007669"/>
    <property type="project" value="TreeGrafter"/>
</dbReference>
<dbReference type="InterPro" id="IPR050452">
    <property type="entry name" value="Metacaspase"/>
</dbReference>
<evidence type="ECO:0000256" key="1">
    <source>
        <dbReference type="ARBA" id="ARBA00009005"/>
    </source>
</evidence>
<comment type="similarity">
    <text evidence="1">Belongs to the peptidase C14B family.</text>
</comment>
<dbReference type="GO" id="GO:0006508">
    <property type="term" value="P:proteolysis"/>
    <property type="evidence" value="ECO:0007669"/>
    <property type="project" value="InterPro"/>
</dbReference>
<feature type="domain" description="Peptidase C14 caspase" evidence="3">
    <location>
        <begin position="107"/>
        <end position="391"/>
    </location>
</feature>
<gene>
    <name evidence="4" type="ORF">MYCIT1_LOCUS6536</name>
</gene>
<evidence type="ECO:0000313" key="5">
    <source>
        <dbReference type="Proteomes" id="UP001295794"/>
    </source>
</evidence>
<comment type="caution">
    <text evidence="4">The sequence shown here is derived from an EMBL/GenBank/DDBJ whole genome shotgun (WGS) entry which is preliminary data.</text>
</comment>
<dbReference type="GO" id="GO:0004197">
    <property type="term" value="F:cysteine-type endopeptidase activity"/>
    <property type="evidence" value="ECO:0007669"/>
    <property type="project" value="InterPro"/>
</dbReference>
<protein>
    <recommendedName>
        <fullName evidence="3">Peptidase C14 caspase domain-containing protein</fullName>
    </recommendedName>
</protein>
<dbReference type="PANTHER" id="PTHR48104:SF30">
    <property type="entry name" value="METACASPASE-1"/>
    <property type="match status" value="1"/>
</dbReference>
<evidence type="ECO:0000313" key="4">
    <source>
        <dbReference type="EMBL" id="CAK5265504.1"/>
    </source>
</evidence>
<dbReference type="PANTHER" id="PTHR48104">
    <property type="entry name" value="METACASPASE-4"/>
    <property type="match status" value="1"/>
</dbReference>
<accession>A0AAD2GZX7</accession>
<name>A0AAD2GZX7_9AGAR</name>
<dbReference type="EMBL" id="CAVNYO010000092">
    <property type="protein sequence ID" value="CAK5265504.1"/>
    <property type="molecule type" value="Genomic_DNA"/>
</dbReference>
<feature type="region of interest" description="Disordered" evidence="2">
    <location>
        <begin position="1"/>
        <end position="22"/>
    </location>
</feature>
<dbReference type="Pfam" id="PF00656">
    <property type="entry name" value="Peptidase_C14"/>
    <property type="match status" value="1"/>
</dbReference>
<feature type="region of interest" description="Disordered" evidence="2">
    <location>
        <begin position="422"/>
        <end position="443"/>
    </location>
</feature>
<dbReference type="Gene3D" id="3.40.50.12660">
    <property type="match status" value="1"/>
</dbReference>
<evidence type="ECO:0000256" key="2">
    <source>
        <dbReference type="SAM" id="MobiDB-lite"/>
    </source>
</evidence>
<organism evidence="4 5">
    <name type="scientific">Mycena citricolor</name>
    <dbReference type="NCBI Taxonomy" id="2018698"/>
    <lineage>
        <taxon>Eukaryota</taxon>
        <taxon>Fungi</taxon>
        <taxon>Dikarya</taxon>
        <taxon>Basidiomycota</taxon>
        <taxon>Agaricomycotina</taxon>
        <taxon>Agaricomycetes</taxon>
        <taxon>Agaricomycetidae</taxon>
        <taxon>Agaricales</taxon>
        <taxon>Marasmiineae</taxon>
        <taxon>Mycenaceae</taxon>
        <taxon>Mycena</taxon>
    </lineage>
</organism>
<keyword evidence="5" id="KW-1185">Reference proteome</keyword>